<keyword evidence="8" id="KW-0804">Transcription</keyword>
<dbReference type="SUPFAM" id="SSF48452">
    <property type="entry name" value="TPR-like"/>
    <property type="match status" value="1"/>
</dbReference>
<keyword evidence="7 11" id="KW-0802">TPR repeat</keyword>
<dbReference type="Pfam" id="PF20912">
    <property type="entry name" value="RPC3_helical"/>
    <property type="match status" value="1"/>
</dbReference>
<evidence type="ECO:0000259" key="14">
    <source>
        <dbReference type="Pfam" id="PF08221"/>
    </source>
</evidence>
<evidence type="ECO:0000259" key="13">
    <source>
        <dbReference type="Pfam" id="PF05645"/>
    </source>
</evidence>
<dbReference type="Proteomes" id="UP000719412">
    <property type="component" value="Unassembled WGS sequence"/>
</dbReference>
<evidence type="ECO:0000256" key="12">
    <source>
        <dbReference type="SAM" id="Coils"/>
    </source>
</evidence>
<dbReference type="PANTHER" id="PTHR22767:SF2">
    <property type="entry name" value="N(ALPHA)-ACETYLTRANSFERASE 15_16, ISOFORM A"/>
    <property type="match status" value="1"/>
</dbReference>
<feature type="repeat" description="TPR" evidence="11">
    <location>
        <begin position="632"/>
        <end position="665"/>
    </location>
</feature>
<feature type="domain" description="DNA-directed RNA polymerase III subunit RPC3 winged-helix" evidence="15">
    <location>
        <begin position="326"/>
        <end position="399"/>
    </location>
</feature>
<dbReference type="InterPro" id="IPR021183">
    <property type="entry name" value="NatA_aux_su"/>
</dbReference>
<dbReference type="Gene3D" id="1.25.40.1040">
    <property type="match status" value="1"/>
</dbReference>
<evidence type="ECO:0000256" key="10">
    <source>
        <dbReference type="ARBA" id="ARBA00032387"/>
    </source>
</evidence>
<comment type="subcellular location">
    <subcellularLocation>
        <location evidence="1">Nucleus</location>
    </subcellularLocation>
</comment>
<dbReference type="PANTHER" id="PTHR22767">
    <property type="entry name" value="N-TERMINAL ACETYLTRANSFERASE-RELATED"/>
    <property type="match status" value="1"/>
</dbReference>
<evidence type="ECO:0000256" key="6">
    <source>
        <dbReference type="ARBA" id="ARBA00022737"/>
    </source>
</evidence>
<sequence>MSVQYGKVVSLILLERFGPVVEKVGTYLYQYGTVPLLYIKKNTNLPLSKVKEALCILIKYRLVTFTPNRNENIANYTLQHDRVLLTLRYAKYINLIKKKFGNECEMIVEELLQRSYWTASELILKVIERIKRDHNKIVTILALREKFFSLVTAQYLIRLPFSREDKPVPNLILEESEQFVPPPIDLKKMTSVQNNSEPVDSLPDKDVYWTVNFDRFHQDMRDKLIVNAFTKKFDENGGEFVRLLLQQMYMRTSPWAEVSNPVPIVEIRDIVRKQATHQHLLAFFDQYVNVLEQDNSNLIRQAGEAGGGSFQIFLKETFTKFAEETVEQVVLEKFDTKAARIFRLVKSKKYIEPDQIQQLAMIPAKEAKRLSYQLLEENFLQVQDLKKSSSNELCYKTLFNIMTRKNHERLVHKRIIDKKQRVDTIIMGMRAQGAAEEQLSDIEEMITPPEKEILQQIDLTMKKLNSVELEIDETIFLLQIGLRNDLRSHVCWHVYGLLQRSDKKYDEAIKCYRNALKWEKDNMQILRDLSLLQIQMRDLEGYRDTRYQLLMLRPTQRASWIGYAMSFHLLEDYKNALNILETFLDQQQKGNNYDYEHSELLLYQNLVIQESGDLKEALRHLEASQDQIVDKLTLKENLGELNLKLKQYEKSAKYYEELIQRNPENTMYYNKLIEAKNLTKPEDIVNFYLECSEKYPRAMPPRRLPLNYAIGDQFRNLVDKYMRRSLSKGVPPLFVDLRSLYTDKSKVETIESLLLQYVDALKKVGKYSEAEVNNGPKEPASALLWVYYYLAQHHDYLDQTEKAVSYIDAAIEHTPTLIELFVTKGRIYKHAGDPQEAYKWLDEAQALDTADRYINSKCAKYMLRANRVKEAEDTCAKFTREGVSAMENLNEMQCMWFETECALAYQRLGKYGEALKKCHETDRHFSEIIEDQFDFHTYCMRKMTLRSYVGLLRLEDVLRGHPFYFKAAKCAIEVYLHLFDEPLKDESAEQELNTGKQLLIRPLTRQLLSAEIMTY</sequence>
<keyword evidence="5" id="KW-0240">DNA-directed RNA polymerase</keyword>
<evidence type="ECO:0000256" key="4">
    <source>
        <dbReference type="ARBA" id="ARBA00017777"/>
    </source>
</evidence>
<evidence type="ECO:0000256" key="1">
    <source>
        <dbReference type="ARBA" id="ARBA00004123"/>
    </source>
</evidence>
<dbReference type="GO" id="GO:0000428">
    <property type="term" value="C:DNA-directed RNA polymerase complex"/>
    <property type="evidence" value="ECO:0007669"/>
    <property type="project" value="UniProtKB-KW"/>
</dbReference>
<dbReference type="Pfam" id="PF22536">
    <property type="entry name" value="WHD_POLR3C"/>
    <property type="match status" value="1"/>
</dbReference>
<dbReference type="AlphaFoldDB" id="A0A8J6HPN3"/>
<dbReference type="FunFam" id="1.10.10.10:FF:000199">
    <property type="entry name" value="DNA-directed RNA polymerase III subunit RPC3"/>
    <property type="match status" value="1"/>
</dbReference>
<feature type="coiled-coil region" evidence="12">
    <location>
        <begin position="631"/>
        <end position="658"/>
    </location>
</feature>
<dbReference type="Pfam" id="PF05645">
    <property type="entry name" value="RNA_pol_Rpc82"/>
    <property type="match status" value="1"/>
</dbReference>
<keyword evidence="6" id="KW-0677">Repeat</keyword>
<dbReference type="InterPro" id="IPR011990">
    <property type="entry name" value="TPR-like_helical_dom_sf"/>
</dbReference>
<dbReference type="GO" id="GO:0003677">
    <property type="term" value="F:DNA binding"/>
    <property type="evidence" value="ECO:0007669"/>
    <property type="project" value="InterPro"/>
</dbReference>
<evidence type="ECO:0000256" key="3">
    <source>
        <dbReference type="ARBA" id="ARBA00016689"/>
    </source>
</evidence>
<dbReference type="InterPro" id="IPR019734">
    <property type="entry name" value="TPR_rpt"/>
</dbReference>
<evidence type="ECO:0000256" key="8">
    <source>
        <dbReference type="ARBA" id="ARBA00023163"/>
    </source>
</evidence>
<dbReference type="Pfam" id="PF08221">
    <property type="entry name" value="HTH_9"/>
    <property type="match status" value="1"/>
</dbReference>
<dbReference type="Gene3D" id="1.25.40.1010">
    <property type="match status" value="1"/>
</dbReference>
<keyword evidence="12" id="KW-0175">Coiled coil</keyword>
<dbReference type="PROSITE" id="PS50005">
    <property type="entry name" value="TPR"/>
    <property type="match status" value="2"/>
</dbReference>
<evidence type="ECO:0000256" key="11">
    <source>
        <dbReference type="PROSITE-ProRule" id="PRU00339"/>
    </source>
</evidence>
<feature type="domain" description="RNA polymerase III Rpc82 C -terminal" evidence="13">
    <location>
        <begin position="188"/>
        <end position="312"/>
    </location>
</feature>
<comment type="similarity">
    <text evidence="2">Belongs to the eukaryotic RPC3/POLR3C RNA polymerase subunit family.</text>
</comment>
<dbReference type="InterPro" id="IPR013197">
    <property type="entry name" value="RNA_pol_III_RPC82-rel_HTH"/>
</dbReference>
<dbReference type="GO" id="GO:0005634">
    <property type="term" value="C:nucleus"/>
    <property type="evidence" value="ECO:0007669"/>
    <property type="project" value="UniProtKB-SubCell"/>
</dbReference>
<name>A0A8J6HPN3_TENMO</name>
<dbReference type="FunFam" id="1.10.10.10:FF:000218">
    <property type="entry name" value="DNA-directed RNA polymerase III subunit RPC3"/>
    <property type="match status" value="1"/>
</dbReference>
<evidence type="ECO:0000256" key="5">
    <source>
        <dbReference type="ARBA" id="ARBA00022478"/>
    </source>
</evidence>
<dbReference type="SMART" id="SM00028">
    <property type="entry name" value="TPR"/>
    <property type="match status" value="4"/>
</dbReference>
<evidence type="ECO:0000259" key="15">
    <source>
        <dbReference type="Pfam" id="PF22536"/>
    </source>
</evidence>
<keyword evidence="17" id="KW-1185">Reference proteome</keyword>
<reference evidence="16" key="1">
    <citation type="journal article" date="2020" name="J Insects Food Feed">
        <title>The yellow mealworm (Tenebrio molitor) genome: a resource for the emerging insects as food and feed industry.</title>
        <authorList>
            <person name="Eriksson T."/>
            <person name="Andere A."/>
            <person name="Kelstrup H."/>
            <person name="Emery V."/>
            <person name="Picard C."/>
        </authorList>
    </citation>
    <scope>NUCLEOTIDE SEQUENCE</scope>
    <source>
        <strain evidence="16">Stoneville</strain>
        <tissue evidence="16">Whole head</tissue>
    </source>
</reference>
<keyword evidence="9" id="KW-0539">Nucleus</keyword>
<dbReference type="Gene3D" id="1.10.10.10">
    <property type="entry name" value="Winged helix-like DNA-binding domain superfamily/Winged helix DNA-binding domain"/>
    <property type="match status" value="4"/>
</dbReference>
<gene>
    <name evidence="16" type="ORF">GEV33_004694</name>
</gene>
<dbReference type="Pfam" id="PF13181">
    <property type="entry name" value="TPR_8"/>
    <property type="match status" value="1"/>
</dbReference>
<dbReference type="InterPro" id="IPR055207">
    <property type="entry name" value="POLR3C_WHD"/>
</dbReference>
<dbReference type="FunFam" id="1.25.40.1040:FF:000003">
    <property type="entry name" value="N-terminal acetyltransferase A, auxiliary subunit"/>
    <property type="match status" value="1"/>
</dbReference>
<accession>A0A8J6HPN3</accession>
<dbReference type="Pfam" id="PF12569">
    <property type="entry name" value="NatA_aux_su"/>
    <property type="match status" value="1"/>
</dbReference>
<proteinExistence type="inferred from homology"/>
<evidence type="ECO:0000256" key="2">
    <source>
        <dbReference type="ARBA" id="ARBA00007206"/>
    </source>
</evidence>
<dbReference type="InterPro" id="IPR036388">
    <property type="entry name" value="WH-like_DNA-bd_sf"/>
</dbReference>
<dbReference type="GO" id="GO:0031415">
    <property type="term" value="C:NatA complex"/>
    <property type="evidence" value="ECO:0007669"/>
    <property type="project" value="TreeGrafter"/>
</dbReference>
<dbReference type="EMBL" id="JABDTM020018363">
    <property type="protein sequence ID" value="KAH0818097.1"/>
    <property type="molecule type" value="Genomic_DNA"/>
</dbReference>
<evidence type="ECO:0000313" key="17">
    <source>
        <dbReference type="Proteomes" id="UP000719412"/>
    </source>
</evidence>
<protein>
    <recommendedName>
        <fullName evidence="3">DNA-directed RNA polymerase III subunit RPC3</fullName>
    </recommendedName>
    <alternativeName>
        <fullName evidence="10">DNA-directed RNA polymerase III subunit C</fullName>
    </alternativeName>
    <alternativeName>
        <fullName evidence="4">DNA-directed RNA polymerase III subunit rpc3</fullName>
    </alternativeName>
</protein>
<reference evidence="16" key="2">
    <citation type="submission" date="2021-08" db="EMBL/GenBank/DDBJ databases">
        <authorList>
            <person name="Eriksson T."/>
        </authorList>
    </citation>
    <scope>NUCLEOTIDE SEQUENCE</scope>
    <source>
        <strain evidence="16">Stoneville</strain>
        <tissue evidence="16">Whole head</tissue>
    </source>
</reference>
<evidence type="ECO:0000313" key="16">
    <source>
        <dbReference type="EMBL" id="KAH0818097.1"/>
    </source>
</evidence>
<feature type="repeat" description="TPR" evidence="11">
    <location>
        <begin position="489"/>
        <end position="522"/>
    </location>
</feature>
<evidence type="ECO:0000256" key="7">
    <source>
        <dbReference type="ARBA" id="ARBA00022803"/>
    </source>
</evidence>
<organism evidence="16 17">
    <name type="scientific">Tenebrio molitor</name>
    <name type="common">Yellow mealworm beetle</name>
    <dbReference type="NCBI Taxonomy" id="7067"/>
    <lineage>
        <taxon>Eukaryota</taxon>
        <taxon>Metazoa</taxon>
        <taxon>Ecdysozoa</taxon>
        <taxon>Arthropoda</taxon>
        <taxon>Hexapoda</taxon>
        <taxon>Insecta</taxon>
        <taxon>Pterygota</taxon>
        <taxon>Neoptera</taxon>
        <taxon>Endopterygota</taxon>
        <taxon>Coleoptera</taxon>
        <taxon>Polyphaga</taxon>
        <taxon>Cucujiformia</taxon>
        <taxon>Tenebrionidae</taxon>
        <taxon>Tenebrio</taxon>
    </lineage>
</organism>
<evidence type="ECO:0000256" key="9">
    <source>
        <dbReference type="ARBA" id="ARBA00023242"/>
    </source>
</evidence>
<dbReference type="InterPro" id="IPR008806">
    <property type="entry name" value="RNA_pol_III_Rpc82_C"/>
</dbReference>
<dbReference type="GO" id="GO:0006351">
    <property type="term" value="P:DNA-templated transcription"/>
    <property type="evidence" value="ECO:0007669"/>
    <property type="project" value="InterPro"/>
</dbReference>
<comment type="caution">
    <text evidence="16">The sequence shown here is derived from an EMBL/GenBank/DDBJ whole genome shotgun (WGS) entry which is preliminary data.</text>
</comment>
<feature type="domain" description="RNA polymerase III subunit RPC82-related helix-turn-helix" evidence="14">
    <location>
        <begin position="8"/>
        <end position="66"/>
    </location>
</feature>